<feature type="transmembrane region" description="Helical" evidence="16">
    <location>
        <begin position="202"/>
        <end position="224"/>
    </location>
</feature>
<dbReference type="PROSITE" id="PS00428">
    <property type="entry name" value="FTSW_RODA_SPOVE"/>
    <property type="match status" value="1"/>
</dbReference>
<dbReference type="EC" id="2.4.99.28" evidence="14"/>
<comment type="similarity">
    <text evidence="11">Belongs to the SEDS family. FtsW subfamily.</text>
</comment>
<evidence type="ECO:0000313" key="18">
    <source>
        <dbReference type="Proteomes" id="UP000231098"/>
    </source>
</evidence>
<reference evidence="18" key="1">
    <citation type="submission" date="2017-09" db="EMBL/GenBank/DDBJ databases">
        <title>Depth-based differentiation of microbial function through sediment-hosted aquifers and enrichment of novel symbionts in the deep terrestrial subsurface.</title>
        <authorList>
            <person name="Probst A.J."/>
            <person name="Ladd B."/>
            <person name="Jarett J.K."/>
            <person name="Geller-Mcgrath D.E."/>
            <person name="Sieber C.M.K."/>
            <person name="Emerson J.B."/>
            <person name="Anantharaman K."/>
            <person name="Thomas B.C."/>
            <person name="Malmstrom R."/>
            <person name="Stieglmeier M."/>
            <person name="Klingl A."/>
            <person name="Woyke T."/>
            <person name="Ryan C.M."/>
            <person name="Banfield J.F."/>
        </authorList>
    </citation>
    <scope>NUCLEOTIDE SEQUENCE [LARGE SCALE GENOMIC DNA]</scope>
</reference>
<feature type="transmembrane region" description="Helical" evidence="16">
    <location>
        <begin position="124"/>
        <end position="151"/>
    </location>
</feature>
<keyword evidence="6" id="KW-0573">Peptidoglycan synthesis</keyword>
<evidence type="ECO:0000256" key="2">
    <source>
        <dbReference type="ARBA" id="ARBA00022676"/>
    </source>
</evidence>
<comment type="catalytic activity">
    <reaction evidence="15">
        <text>[GlcNAc-(1-&gt;4)-Mur2Ac(oyl-L-Ala-gamma-D-Glu-L-Lys-D-Ala-D-Ala)](n)-di-trans,octa-cis-undecaprenyl diphosphate + beta-D-GlcNAc-(1-&gt;4)-Mur2Ac(oyl-L-Ala-gamma-D-Glu-L-Lys-D-Ala-D-Ala)-di-trans,octa-cis-undecaprenyl diphosphate = [GlcNAc-(1-&gt;4)-Mur2Ac(oyl-L-Ala-gamma-D-Glu-L-Lys-D-Ala-D-Ala)](n+1)-di-trans,octa-cis-undecaprenyl diphosphate + di-trans,octa-cis-undecaprenyl diphosphate + H(+)</text>
        <dbReference type="Rhea" id="RHEA:23708"/>
        <dbReference type="Rhea" id="RHEA-COMP:9602"/>
        <dbReference type="Rhea" id="RHEA-COMP:9603"/>
        <dbReference type="ChEBI" id="CHEBI:15378"/>
        <dbReference type="ChEBI" id="CHEBI:58405"/>
        <dbReference type="ChEBI" id="CHEBI:60033"/>
        <dbReference type="ChEBI" id="CHEBI:78435"/>
        <dbReference type="EC" id="2.4.99.28"/>
    </reaction>
</comment>
<evidence type="ECO:0000256" key="10">
    <source>
        <dbReference type="ARBA" id="ARBA00033270"/>
    </source>
</evidence>
<evidence type="ECO:0000256" key="3">
    <source>
        <dbReference type="ARBA" id="ARBA00022679"/>
    </source>
</evidence>
<keyword evidence="2" id="KW-0328">Glycosyltransferase</keyword>
<proteinExistence type="inferred from homology"/>
<evidence type="ECO:0000256" key="15">
    <source>
        <dbReference type="ARBA" id="ARBA00049902"/>
    </source>
</evidence>
<sequence>MATHGEKKRKPERSRDSSISLFASVLLLLLVGVVMVFDASVVTSVNTFGGKYHSLLLQAAWVLVGIIGMLISLKLDQVFLKKISFFLLFFSIICLFLVILPTPFSPKIYGARRWLFLNPPPLPLLPFIGRLGFQPSELVKLSLIFYAAFWLPGREKLSEIITYLGLVFLICGLVIIQPDFGTSLVIASIGFGMFFILKEDLRLFFAVIPFIFLIALGFILISPYRKSRLETYLNPEEADALTTGYHVNQIMIAVGSGGIFGLGPGESRQKYSYLPEVTTDSIFAILCEEFGFVGGFFVVFLFVFIIFRLLKGVLAGEKFSDKAIISGVALWISAQTILNLSAMMGVVPLTGVPLPLISYGGSSLVLTMFALGAAIRALSAPKYV</sequence>
<name>A0A2H0X9Q9_UNCKA</name>
<keyword evidence="3" id="KW-0808">Transferase</keyword>
<feature type="transmembrane region" description="Helical" evidence="16">
    <location>
        <begin position="85"/>
        <end position="104"/>
    </location>
</feature>
<dbReference type="GO" id="GO:0008360">
    <property type="term" value="P:regulation of cell shape"/>
    <property type="evidence" value="ECO:0007669"/>
    <property type="project" value="UniProtKB-KW"/>
</dbReference>
<dbReference type="EMBL" id="PEYV01000029">
    <property type="protein sequence ID" value="PIS21642.1"/>
    <property type="molecule type" value="Genomic_DNA"/>
</dbReference>
<dbReference type="GO" id="GO:0051301">
    <property type="term" value="P:cell division"/>
    <property type="evidence" value="ECO:0007669"/>
    <property type="project" value="InterPro"/>
</dbReference>
<dbReference type="GO" id="GO:0015648">
    <property type="term" value="F:lipid-linked peptidoglycan transporter activity"/>
    <property type="evidence" value="ECO:0007669"/>
    <property type="project" value="TreeGrafter"/>
</dbReference>
<evidence type="ECO:0000256" key="9">
    <source>
        <dbReference type="ARBA" id="ARBA00032370"/>
    </source>
</evidence>
<evidence type="ECO:0000256" key="5">
    <source>
        <dbReference type="ARBA" id="ARBA00022960"/>
    </source>
</evidence>
<evidence type="ECO:0000256" key="16">
    <source>
        <dbReference type="SAM" id="Phobius"/>
    </source>
</evidence>
<protein>
    <recommendedName>
        <fullName evidence="12">Probable peptidoglycan glycosyltransferase FtsW</fullName>
        <ecNumber evidence="14">2.4.99.28</ecNumber>
    </recommendedName>
    <alternativeName>
        <fullName evidence="13">Cell division protein FtsW</fullName>
    </alternativeName>
    <alternativeName>
        <fullName evidence="10">Cell wall polymerase</fullName>
    </alternativeName>
    <alternativeName>
        <fullName evidence="9">Peptidoglycan polymerase</fullName>
    </alternativeName>
</protein>
<feature type="transmembrane region" description="Helical" evidence="16">
    <location>
        <begin position="328"/>
        <end position="350"/>
    </location>
</feature>
<dbReference type="GO" id="GO:0009252">
    <property type="term" value="P:peptidoglycan biosynthetic process"/>
    <property type="evidence" value="ECO:0007669"/>
    <property type="project" value="UniProtKB-KW"/>
</dbReference>
<dbReference type="Proteomes" id="UP000231098">
    <property type="component" value="Unassembled WGS sequence"/>
</dbReference>
<evidence type="ECO:0000256" key="4">
    <source>
        <dbReference type="ARBA" id="ARBA00022692"/>
    </source>
</evidence>
<feature type="transmembrane region" description="Helical" evidence="16">
    <location>
        <begin position="163"/>
        <end position="196"/>
    </location>
</feature>
<evidence type="ECO:0000256" key="11">
    <source>
        <dbReference type="ARBA" id="ARBA00038053"/>
    </source>
</evidence>
<evidence type="ECO:0000256" key="14">
    <source>
        <dbReference type="ARBA" id="ARBA00044770"/>
    </source>
</evidence>
<evidence type="ECO:0000256" key="13">
    <source>
        <dbReference type="ARBA" id="ARBA00041418"/>
    </source>
</evidence>
<dbReference type="InterPro" id="IPR001182">
    <property type="entry name" value="FtsW/RodA"/>
</dbReference>
<dbReference type="Pfam" id="PF01098">
    <property type="entry name" value="FTSW_RODA_SPOVE"/>
    <property type="match status" value="1"/>
</dbReference>
<feature type="transmembrane region" description="Helical" evidence="16">
    <location>
        <begin position="55"/>
        <end position="73"/>
    </location>
</feature>
<dbReference type="GO" id="GO:0008955">
    <property type="term" value="F:peptidoglycan glycosyltransferase activity"/>
    <property type="evidence" value="ECO:0007669"/>
    <property type="project" value="UniProtKB-EC"/>
</dbReference>
<comment type="caution">
    <text evidence="17">The sequence shown here is derived from an EMBL/GenBank/DDBJ whole genome shotgun (WGS) entry which is preliminary data.</text>
</comment>
<keyword evidence="8 16" id="KW-0472">Membrane</keyword>
<comment type="subcellular location">
    <subcellularLocation>
        <location evidence="1">Membrane</location>
        <topology evidence="1">Multi-pass membrane protein</topology>
    </subcellularLocation>
</comment>
<dbReference type="GO" id="GO:0032153">
    <property type="term" value="C:cell division site"/>
    <property type="evidence" value="ECO:0007669"/>
    <property type="project" value="TreeGrafter"/>
</dbReference>
<dbReference type="GO" id="GO:0005886">
    <property type="term" value="C:plasma membrane"/>
    <property type="evidence" value="ECO:0007669"/>
    <property type="project" value="TreeGrafter"/>
</dbReference>
<evidence type="ECO:0000256" key="12">
    <source>
        <dbReference type="ARBA" id="ARBA00041185"/>
    </source>
</evidence>
<feature type="transmembrane region" description="Helical" evidence="16">
    <location>
        <begin position="282"/>
        <end position="307"/>
    </location>
</feature>
<evidence type="ECO:0000256" key="6">
    <source>
        <dbReference type="ARBA" id="ARBA00022984"/>
    </source>
</evidence>
<evidence type="ECO:0000256" key="1">
    <source>
        <dbReference type="ARBA" id="ARBA00004141"/>
    </source>
</evidence>
<evidence type="ECO:0000256" key="7">
    <source>
        <dbReference type="ARBA" id="ARBA00022989"/>
    </source>
</evidence>
<evidence type="ECO:0000256" key="8">
    <source>
        <dbReference type="ARBA" id="ARBA00023136"/>
    </source>
</evidence>
<feature type="transmembrane region" description="Helical" evidence="16">
    <location>
        <begin position="21"/>
        <end position="43"/>
    </location>
</feature>
<keyword evidence="4 16" id="KW-0812">Transmembrane</keyword>
<keyword evidence="7 16" id="KW-1133">Transmembrane helix</keyword>
<accession>A0A2H0X9Q9</accession>
<gene>
    <name evidence="17" type="ORF">COT51_01905</name>
</gene>
<feature type="transmembrane region" description="Helical" evidence="16">
    <location>
        <begin position="245"/>
        <end position="262"/>
    </location>
</feature>
<evidence type="ECO:0000313" key="17">
    <source>
        <dbReference type="EMBL" id="PIS21642.1"/>
    </source>
</evidence>
<dbReference type="AlphaFoldDB" id="A0A2H0X9Q9"/>
<organism evidence="17 18">
    <name type="scientific">candidate division WWE3 bacterium CG08_land_8_20_14_0_20_41_15</name>
    <dbReference type="NCBI Taxonomy" id="1975086"/>
    <lineage>
        <taxon>Bacteria</taxon>
        <taxon>Katanobacteria</taxon>
    </lineage>
</organism>
<dbReference type="InterPro" id="IPR018365">
    <property type="entry name" value="Cell_cycle_FtsW-rel_CS"/>
</dbReference>
<dbReference type="PANTHER" id="PTHR30474">
    <property type="entry name" value="CELL CYCLE PROTEIN"/>
    <property type="match status" value="1"/>
</dbReference>
<dbReference type="PANTHER" id="PTHR30474:SF2">
    <property type="entry name" value="PEPTIDOGLYCAN GLYCOSYLTRANSFERASE FTSW-RELATED"/>
    <property type="match status" value="1"/>
</dbReference>
<feature type="transmembrane region" description="Helical" evidence="16">
    <location>
        <begin position="356"/>
        <end position="378"/>
    </location>
</feature>
<keyword evidence="5" id="KW-0133">Cell shape</keyword>